<gene>
    <name evidence="1" type="ORF">SDC9_143365</name>
</gene>
<accession>A0A645E3C3</accession>
<protein>
    <submittedName>
        <fullName evidence="1">Uncharacterized protein</fullName>
    </submittedName>
</protein>
<name>A0A645E3C3_9ZZZZ</name>
<sequence length="112" mass="12878">MEFIRQRTQRFGQQTQFGAVDRQFAGFGFEQLSFGAEDVAEIPFFELLVVNTFRQIVTGNVQLNAATHVLQRHKGRFPHDTTGHHAACNGHLDVQRFQLFVLFRIEVSMQLV</sequence>
<evidence type="ECO:0000313" key="1">
    <source>
        <dbReference type="EMBL" id="MPM96207.1"/>
    </source>
</evidence>
<dbReference type="AlphaFoldDB" id="A0A645E3C3"/>
<comment type="caution">
    <text evidence="1">The sequence shown here is derived from an EMBL/GenBank/DDBJ whole genome shotgun (WGS) entry which is preliminary data.</text>
</comment>
<reference evidence="1" key="1">
    <citation type="submission" date="2019-08" db="EMBL/GenBank/DDBJ databases">
        <authorList>
            <person name="Kucharzyk K."/>
            <person name="Murdoch R.W."/>
            <person name="Higgins S."/>
            <person name="Loffler F."/>
        </authorList>
    </citation>
    <scope>NUCLEOTIDE SEQUENCE</scope>
</reference>
<dbReference type="EMBL" id="VSSQ01042598">
    <property type="protein sequence ID" value="MPM96207.1"/>
    <property type="molecule type" value="Genomic_DNA"/>
</dbReference>
<organism evidence="1">
    <name type="scientific">bioreactor metagenome</name>
    <dbReference type="NCBI Taxonomy" id="1076179"/>
    <lineage>
        <taxon>unclassified sequences</taxon>
        <taxon>metagenomes</taxon>
        <taxon>ecological metagenomes</taxon>
    </lineage>
</organism>
<proteinExistence type="predicted"/>